<name>A0ABQ7U1A7_SOLTU</name>
<proteinExistence type="predicted"/>
<sequence length="341" mass="38468">MNSTPHDPSMVAQPRFRPSRRSSIERADECKYTYSFTRRWCENFNYISAKLKHESIKYPSKATGKSVMSMDHTANNPQGREQSAGGNKNADNNIEVLVKIPQSNEMSTHQTAEKRDSSDHNQIPKDIDGEQKRQENGKNYTPKVNHNATGKAAINVHNQHDHNKPANLLNSENQNMHEKGSHNIQVDGNEQTMENINKGNITIDPRIPPPIKVSSNFDTYKSSHPKTNQFSPKMNQNRPTPNSFGNNNTKSQIPEPSPLTVVHSLATRLRANQAKNTIPIIINPPIVASRQGRPSVTFYEDDFMINMAARCKYTLVGKFINVMPKMEVIRRSFSAQTHLTG</sequence>
<feature type="region of interest" description="Disordered" evidence="1">
    <location>
        <begin position="218"/>
        <end position="256"/>
    </location>
</feature>
<feature type="region of interest" description="Disordered" evidence="1">
    <location>
        <begin position="101"/>
        <end position="145"/>
    </location>
</feature>
<comment type="caution">
    <text evidence="2">The sequence shown here is derived from an EMBL/GenBank/DDBJ whole genome shotgun (WGS) entry which is preliminary data.</text>
</comment>
<evidence type="ECO:0000256" key="1">
    <source>
        <dbReference type="SAM" id="MobiDB-lite"/>
    </source>
</evidence>
<feature type="region of interest" description="Disordered" evidence="1">
    <location>
        <begin position="63"/>
        <end position="89"/>
    </location>
</feature>
<organism evidence="2 3">
    <name type="scientific">Solanum tuberosum</name>
    <name type="common">Potato</name>
    <dbReference type="NCBI Taxonomy" id="4113"/>
    <lineage>
        <taxon>Eukaryota</taxon>
        <taxon>Viridiplantae</taxon>
        <taxon>Streptophyta</taxon>
        <taxon>Embryophyta</taxon>
        <taxon>Tracheophyta</taxon>
        <taxon>Spermatophyta</taxon>
        <taxon>Magnoliopsida</taxon>
        <taxon>eudicotyledons</taxon>
        <taxon>Gunneridae</taxon>
        <taxon>Pentapetalae</taxon>
        <taxon>asterids</taxon>
        <taxon>lamiids</taxon>
        <taxon>Solanales</taxon>
        <taxon>Solanaceae</taxon>
        <taxon>Solanoideae</taxon>
        <taxon>Solaneae</taxon>
        <taxon>Solanum</taxon>
    </lineage>
</organism>
<feature type="region of interest" description="Disordered" evidence="1">
    <location>
        <begin position="1"/>
        <end position="24"/>
    </location>
</feature>
<protein>
    <submittedName>
        <fullName evidence="2">Uncharacterized protein</fullName>
    </submittedName>
</protein>
<evidence type="ECO:0000313" key="3">
    <source>
        <dbReference type="Proteomes" id="UP000826656"/>
    </source>
</evidence>
<accession>A0ABQ7U1A7</accession>
<feature type="compositionally biased region" description="Basic and acidic residues" evidence="1">
    <location>
        <begin position="111"/>
        <end position="136"/>
    </location>
</feature>
<evidence type="ECO:0000313" key="2">
    <source>
        <dbReference type="EMBL" id="KAH0740722.1"/>
    </source>
</evidence>
<gene>
    <name evidence="2" type="ORF">KY290_033765</name>
</gene>
<feature type="compositionally biased region" description="Polar residues" evidence="1">
    <location>
        <begin position="218"/>
        <end position="254"/>
    </location>
</feature>
<feature type="compositionally biased region" description="Polar residues" evidence="1">
    <location>
        <begin position="101"/>
        <end position="110"/>
    </location>
</feature>
<reference evidence="2 3" key="1">
    <citation type="journal article" date="2021" name="bioRxiv">
        <title>Chromosome-scale and haplotype-resolved genome assembly of a tetraploid potato cultivar.</title>
        <authorList>
            <person name="Sun H."/>
            <person name="Jiao W.-B."/>
            <person name="Krause K."/>
            <person name="Campoy J.A."/>
            <person name="Goel M."/>
            <person name="Folz-Donahue K."/>
            <person name="Kukat C."/>
            <person name="Huettel B."/>
            <person name="Schneeberger K."/>
        </authorList>
    </citation>
    <scope>NUCLEOTIDE SEQUENCE [LARGE SCALE GENOMIC DNA]</scope>
    <source>
        <strain evidence="2">SolTubOtavaFocal</strain>
        <tissue evidence="2">Leaves</tissue>
    </source>
</reference>
<dbReference type="EMBL" id="JAIVGD010000026">
    <property type="protein sequence ID" value="KAH0740722.1"/>
    <property type="molecule type" value="Genomic_DNA"/>
</dbReference>
<feature type="compositionally biased region" description="Polar residues" evidence="1">
    <location>
        <begin position="72"/>
        <end position="89"/>
    </location>
</feature>
<keyword evidence="3" id="KW-1185">Reference proteome</keyword>
<dbReference type="Proteomes" id="UP000826656">
    <property type="component" value="Unassembled WGS sequence"/>
</dbReference>